<protein>
    <recommendedName>
        <fullName evidence="1">DUF6602 domain-containing protein</fullName>
    </recommendedName>
</protein>
<evidence type="ECO:0000259" key="1">
    <source>
        <dbReference type="Pfam" id="PF20247"/>
    </source>
</evidence>
<dbReference type="AlphaFoldDB" id="A0A1Y0IMZ4"/>
<dbReference type="EMBL" id="CP021434">
    <property type="protein sequence ID" value="ARU61620.1"/>
    <property type="molecule type" value="Genomic_DNA"/>
</dbReference>
<sequence length="209" mass="22602">MAEFLQEKLPEKFGAVQGQIFSLDGTAADESDVVLYDRLHTPKLSAGKRMLIPAETAGAALQTLEALTAGLLVEEARQLREVRRLQKVTKKGFTGGLELISAHPYTLGVIVARTSELSLEEIAETLNGEQAAWPLPERVSAVFVLDVGLVVYQTPATGEVRYFPLDGSELGTVAAGADTLAFLLLYLSSYLNSIEVIAPDLMPLLAQRF</sequence>
<feature type="domain" description="DUF6602" evidence="1">
    <location>
        <begin position="2"/>
        <end position="85"/>
    </location>
</feature>
<evidence type="ECO:0000313" key="3">
    <source>
        <dbReference type="Proteomes" id="UP000195437"/>
    </source>
</evidence>
<dbReference type="OrthoDB" id="2380973at2"/>
<dbReference type="InterPro" id="IPR046537">
    <property type="entry name" value="DUF6602"/>
</dbReference>
<gene>
    <name evidence="2" type="ORF">CBW65_11800</name>
</gene>
<dbReference type="RefSeq" id="WP_087456999.1">
    <property type="nucleotide sequence ID" value="NZ_CP021434.1"/>
</dbReference>
<evidence type="ECO:0000313" key="2">
    <source>
        <dbReference type="EMBL" id="ARU61620.1"/>
    </source>
</evidence>
<dbReference type="Proteomes" id="UP000195437">
    <property type="component" value="Chromosome"/>
</dbReference>
<dbReference type="Pfam" id="PF20247">
    <property type="entry name" value="DUF6602"/>
    <property type="match status" value="1"/>
</dbReference>
<reference evidence="3" key="1">
    <citation type="submission" date="2017-05" db="EMBL/GenBank/DDBJ databases">
        <authorList>
            <person name="Sung H."/>
        </authorList>
    </citation>
    <scope>NUCLEOTIDE SEQUENCE [LARGE SCALE GENOMIC DNA]</scope>
    <source>
        <strain evidence="3">AR23208</strain>
    </source>
</reference>
<proteinExistence type="predicted"/>
<keyword evidence="3" id="KW-1185">Reference proteome</keyword>
<accession>A0A1Y0IMZ4</accession>
<dbReference type="KEGG" id="tum:CBW65_11800"/>
<name>A0A1Y0IMZ4_9BACL</name>
<organism evidence="2 3">
    <name type="scientific">Tumebacillus avium</name>
    <dbReference type="NCBI Taxonomy" id="1903704"/>
    <lineage>
        <taxon>Bacteria</taxon>
        <taxon>Bacillati</taxon>
        <taxon>Bacillota</taxon>
        <taxon>Bacilli</taxon>
        <taxon>Bacillales</taxon>
        <taxon>Alicyclobacillaceae</taxon>
        <taxon>Tumebacillus</taxon>
    </lineage>
</organism>